<feature type="domain" description="PPE" evidence="3">
    <location>
        <begin position="6"/>
        <end position="168"/>
    </location>
</feature>
<dbReference type="PANTHER" id="PTHR46766">
    <property type="entry name" value="GLUTAMINE-RICH PROTEIN 2"/>
    <property type="match status" value="1"/>
</dbReference>
<dbReference type="Gene3D" id="1.20.1260.20">
    <property type="entry name" value="PPE superfamily"/>
    <property type="match status" value="1"/>
</dbReference>
<gene>
    <name evidence="5" type="ORF">BZL30_1862</name>
</gene>
<reference evidence="5 6" key="1">
    <citation type="submission" date="2017-02" db="EMBL/GenBank/DDBJ databases">
        <title>Complete genome sequences of Mycobacterium kansasii strains isolated from rhesus macaques.</title>
        <authorList>
            <person name="Panda A."/>
            <person name="Nagaraj S."/>
            <person name="Zhao X."/>
            <person name="Tettelin H."/>
            <person name="Detolla L.J."/>
        </authorList>
    </citation>
    <scope>NUCLEOTIDE SEQUENCE [LARGE SCALE GENOMIC DNA]</scope>
    <source>
        <strain evidence="5 6">11-3813</strain>
    </source>
</reference>
<evidence type="ECO:0000259" key="3">
    <source>
        <dbReference type="Pfam" id="PF00823"/>
    </source>
</evidence>
<evidence type="ECO:0000259" key="4">
    <source>
        <dbReference type="Pfam" id="PF18878"/>
    </source>
</evidence>
<dbReference type="AlphaFoldDB" id="A0A1V3XHX3"/>
<dbReference type="SUPFAM" id="SSF140459">
    <property type="entry name" value="PE/PPE dimer-like"/>
    <property type="match status" value="1"/>
</dbReference>
<dbReference type="PANTHER" id="PTHR46766:SF1">
    <property type="entry name" value="GLUTAMINE-RICH PROTEIN 2"/>
    <property type="match status" value="1"/>
</dbReference>
<organism evidence="5 6">
    <name type="scientific">Mycobacterium kansasii</name>
    <dbReference type="NCBI Taxonomy" id="1768"/>
    <lineage>
        <taxon>Bacteria</taxon>
        <taxon>Bacillati</taxon>
        <taxon>Actinomycetota</taxon>
        <taxon>Actinomycetes</taxon>
        <taxon>Mycobacteriales</taxon>
        <taxon>Mycobacteriaceae</taxon>
        <taxon>Mycobacterium</taxon>
    </lineage>
</organism>
<keyword evidence="2" id="KW-0472">Membrane</keyword>
<proteinExistence type="inferred from homology"/>
<accession>A0A1V3XHX3</accession>
<comment type="similarity">
    <text evidence="1">Belongs to the mycobacterial PPE family.</text>
</comment>
<dbReference type="Pfam" id="PF18878">
    <property type="entry name" value="PPE-PPW"/>
    <property type="match status" value="1"/>
</dbReference>
<dbReference type="Proteomes" id="UP000189229">
    <property type="component" value="Unassembled WGS sequence"/>
</dbReference>
<dbReference type="InterPro" id="IPR043641">
    <property type="entry name" value="PPE-PPW_C"/>
</dbReference>
<sequence length="440" mass="45045">MTAPIWFASPPEVHSALLSAGPGPSSLLAAAAGWSSLSAEYASVAEELSTVLGAIQAEAWRGPSSGICVGAYAPYVAWLMQASADSAAAAAAHESAAGAYATALASMPTMGELAANHATHALLVTTNFFGINTIPITLNEADYVRMWIQAATTMSVYEGFSAAALASAPHAPPAPVIIKSRTGEASNIAAIGQELGYDPFPLWSLLWGLVETMLIEIIGVPFFTLFVISVIILSPLWLFAFVLAELLGYSAFAANILQYLSLTWFAIAVMALAFMMMPFVLGYDIANAVIYWITHLSAGIVSTLASPLAAETALSASVAAAATNASTMSAAVAAPVTGAAVGGVEPLTVMSASSAATPMASASGGSPGHHISGIAEPAMATERGVGTPGFAGTVSKGVVAQAAGLATVGGGELGEPRECPCYRPVDIRIWFARRLEFMVK</sequence>
<feature type="transmembrane region" description="Helical" evidence="2">
    <location>
        <begin position="259"/>
        <end position="283"/>
    </location>
</feature>
<dbReference type="Pfam" id="PF00823">
    <property type="entry name" value="PPE"/>
    <property type="match status" value="1"/>
</dbReference>
<dbReference type="InterPro" id="IPR000030">
    <property type="entry name" value="PPE_dom"/>
</dbReference>
<feature type="domain" description="PPE-PPW subfamily C-terminal" evidence="4">
    <location>
        <begin position="380"/>
        <end position="415"/>
    </location>
</feature>
<evidence type="ECO:0000256" key="2">
    <source>
        <dbReference type="SAM" id="Phobius"/>
    </source>
</evidence>
<dbReference type="InterPro" id="IPR038332">
    <property type="entry name" value="PPE_sf"/>
</dbReference>
<name>A0A1V3XHX3_MYCKA</name>
<feature type="transmembrane region" description="Helical" evidence="2">
    <location>
        <begin position="289"/>
        <end position="310"/>
    </location>
</feature>
<feature type="transmembrane region" description="Helical" evidence="2">
    <location>
        <begin position="222"/>
        <end position="247"/>
    </location>
</feature>
<keyword evidence="2" id="KW-1133">Transmembrane helix</keyword>
<comment type="caution">
    <text evidence="5">The sequence shown here is derived from an EMBL/GenBank/DDBJ whole genome shotgun (WGS) entry which is preliminary data.</text>
</comment>
<evidence type="ECO:0000313" key="5">
    <source>
        <dbReference type="EMBL" id="OOK78366.1"/>
    </source>
</evidence>
<evidence type="ECO:0000256" key="1">
    <source>
        <dbReference type="ARBA" id="ARBA00010652"/>
    </source>
</evidence>
<protein>
    <submittedName>
        <fullName evidence="5">PPE family protein</fullName>
    </submittedName>
</protein>
<evidence type="ECO:0000313" key="6">
    <source>
        <dbReference type="Proteomes" id="UP000189229"/>
    </source>
</evidence>
<keyword evidence="2" id="KW-0812">Transmembrane</keyword>
<dbReference type="EMBL" id="MVBM01000002">
    <property type="protein sequence ID" value="OOK78366.1"/>
    <property type="molecule type" value="Genomic_DNA"/>
</dbReference>
<dbReference type="GO" id="GO:0052572">
    <property type="term" value="P:response to host immune response"/>
    <property type="evidence" value="ECO:0007669"/>
    <property type="project" value="TreeGrafter"/>
</dbReference>